<dbReference type="InterPro" id="IPR029057">
    <property type="entry name" value="PRTase-like"/>
</dbReference>
<dbReference type="SUPFAM" id="SSF53271">
    <property type="entry name" value="PRTase-like"/>
    <property type="match status" value="1"/>
</dbReference>
<dbReference type="EC" id="2.4.2.10" evidence="2 6"/>
<keyword evidence="3 6" id="KW-0328">Glycosyltransferase</keyword>
<dbReference type="InterPro" id="IPR023031">
    <property type="entry name" value="OPRT"/>
</dbReference>
<keyword evidence="5 6" id="KW-0665">Pyrimidine biosynthesis</keyword>
<dbReference type="CDD" id="cd06223">
    <property type="entry name" value="PRTases_typeI"/>
    <property type="match status" value="1"/>
</dbReference>
<dbReference type="RefSeq" id="WP_111146276.1">
    <property type="nucleotide sequence ID" value="NZ_QKRB01000041.1"/>
</dbReference>
<name>A0A2W1L7Z8_9BACL</name>
<feature type="binding site" description="in other chain" evidence="6">
    <location>
        <begin position="114"/>
        <end position="122"/>
    </location>
    <ligand>
        <name>5-phospho-alpha-D-ribose 1-diphosphate</name>
        <dbReference type="ChEBI" id="CHEBI:58017"/>
        <note>ligand shared between dimeric partners</note>
    </ligand>
</feature>
<evidence type="ECO:0000256" key="3">
    <source>
        <dbReference type="ARBA" id="ARBA00022676"/>
    </source>
</evidence>
<proteinExistence type="inferred from homology"/>
<evidence type="ECO:0000313" key="7">
    <source>
        <dbReference type="EMBL" id="PZD96278.1"/>
    </source>
</evidence>
<sequence>MDKQNLAKEICSMSKLTGQYRLKTGGLAETYIDHYMFQSDPKLLKRAAGYLEPLIPPGVDVLAGIAVRGIPIATALSLQSQIPAAFVRKHAEPYGTCRQAEGMRIEGKRVSLITDLVDETDELIQRASELRQGGADVKDVIAVIAWNPAAAEELKREGLQLHALYEKDELLNVPKQIED</sequence>
<dbReference type="InterPro" id="IPR000836">
    <property type="entry name" value="PRTase_dom"/>
</dbReference>
<feature type="binding site" evidence="6">
    <location>
        <position position="88"/>
    </location>
    <ligand>
        <name>5-phospho-alpha-D-ribose 1-diphosphate</name>
        <dbReference type="ChEBI" id="CHEBI:58017"/>
        <note>ligand shared between dimeric partners</note>
    </ligand>
</feature>
<dbReference type="GO" id="GO:0019856">
    <property type="term" value="P:pyrimidine nucleobase biosynthetic process"/>
    <property type="evidence" value="ECO:0007669"/>
    <property type="project" value="TreeGrafter"/>
</dbReference>
<keyword evidence="4 6" id="KW-0808">Transferase</keyword>
<comment type="function">
    <text evidence="6">Catalyzes the transfer of a ribosyl phosphate group from 5-phosphoribose 1-diphosphate to orotate, leading to the formation of orotidine monophosphate (OMP).</text>
</comment>
<comment type="cofactor">
    <cofactor evidence="6">
        <name>Mg(2+)</name>
        <dbReference type="ChEBI" id="CHEBI:18420"/>
    </cofactor>
</comment>
<dbReference type="GO" id="GO:0044205">
    <property type="term" value="P:'de novo' UMP biosynthetic process"/>
    <property type="evidence" value="ECO:0007669"/>
    <property type="project" value="UniProtKB-UniRule"/>
</dbReference>
<organism evidence="7 8">
    <name type="scientific">Paenibacillus sambharensis</name>
    <dbReference type="NCBI Taxonomy" id="1803190"/>
    <lineage>
        <taxon>Bacteria</taxon>
        <taxon>Bacillati</taxon>
        <taxon>Bacillota</taxon>
        <taxon>Bacilli</taxon>
        <taxon>Bacillales</taxon>
        <taxon>Paenibacillaceae</taxon>
        <taxon>Paenibacillus</taxon>
    </lineage>
</organism>
<comment type="catalytic activity">
    <reaction evidence="6">
        <text>orotidine 5'-phosphate + diphosphate = orotate + 5-phospho-alpha-D-ribose 1-diphosphate</text>
        <dbReference type="Rhea" id="RHEA:10380"/>
        <dbReference type="ChEBI" id="CHEBI:30839"/>
        <dbReference type="ChEBI" id="CHEBI:33019"/>
        <dbReference type="ChEBI" id="CHEBI:57538"/>
        <dbReference type="ChEBI" id="CHEBI:58017"/>
        <dbReference type="EC" id="2.4.2.10"/>
    </reaction>
</comment>
<dbReference type="GO" id="GO:0004588">
    <property type="term" value="F:orotate phosphoribosyltransferase activity"/>
    <property type="evidence" value="ECO:0007669"/>
    <property type="project" value="UniProtKB-UniRule"/>
</dbReference>
<dbReference type="OrthoDB" id="4213751at2"/>
<comment type="caution">
    <text evidence="7">The sequence shown here is derived from an EMBL/GenBank/DDBJ whole genome shotgun (WGS) entry which is preliminary data.</text>
</comment>
<dbReference type="PANTHER" id="PTHR19278">
    <property type="entry name" value="OROTATE PHOSPHORIBOSYLTRANSFERASE"/>
    <property type="match status" value="1"/>
</dbReference>
<gene>
    <name evidence="6" type="primary">pyrE</name>
    <name evidence="7" type="ORF">DNH61_08750</name>
</gene>
<reference evidence="7 8" key="1">
    <citation type="submission" date="2018-06" db="EMBL/GenBank/DDBJ databases">
        <title>Paenibacillus imtechensis sp. nov.</title>
        <authorList>
            <person name="Pinnaka A.K."/>
            <person name="Singh H."/>
            <person name="Kaur M."/>
        </authorList>
    </citation>
    <scope>NUCLEOTIDE SEQUENCE [LARGE SCALE GENOMIC DNA]</scope>
    <source>
        <strain evidence="7 8">SMB1</strain>
    </source>
</reference>
<feature type="binding site" description="in other chain" evidence="6">
    <location>
        <position position="89"/>
    </location>
    <ligand>
        <name>5-phospho-alpha-D-ribose 1-diphosphate</name>
        <dbReference type="ChEBI" id="CHEBI:58017"/>
        <note>ligand shared between dimeric partners</note>
    </ligand>
</feature>
<accession>A0A2W1L7Z8</accession>
<keyword evidence="8" id="KW-1185">Reference proteome</keyword>
<feature type="binding site" description="in other chain" evidence="6">
    <location>
        <position position="23"/>
    </location>
    <ligand>
        <name>5-phospho-alpha-D-ribose 1-diphosphate</name>
        <dbReference type="ChEBI" id="CHEBI:58017"/>
        <note>ligand shared between dimeric partners</note>
    </ligand>
</feature>
<dbReference type="GO" id="GO:0000287">
    <property type="term" value="F:magnesium ion binding"/>
    <property type="evidence" value="ECO:0007669"/>
    <property type="project" value="UniProtKB-UniRule"/>
</dbReference>
<comment type="caution">
    <text evidence="6">Lacks conserved residue(s) required for the propagation of feature annotation.</text>
</comment>
<dbReference type="Gene3D" id="3.40.50.2020">
    <property type="match status" value="1"/>
</dbReference>
<protein>
    <recommendedName>
        <fullName evidence="2 6">Orotate phosphoribosyltransferase</fullName>
        <shortName evidence="6">OPRT</shortName>
        <shortName evidence="6">OPRTase</shortName>
        <ecNumber evidence="2 6">2.4.2.10</ecNumber>
    </recommendedName>
</protein>
<dbReference type="HAMAP" id="MF_01208">
    <property type="entry name" value="PyrE"/>
    <property type="match status" value="1"/>
</dbReference>
<evidence type="ECO:0000256" key="1">
    <source>
        <dbReference type="ARBA" id="ARBA00004889"/>
    </source>
</evidence>
<dbReference type="UniPathway" id="UPA00070">
    <property type="reaction ID" value="UER00119"/>
</dbReference>
<comment type="subunit">
    <text evidence="6">Homodimer.</text>
</comment>
<dbReference type="AlphaFoldDB" id="A0A2W1L7Z8"/>
<dbReference type="EMBL" id="QKRB01000041">
    <property type="protein sequence ID" value="PZD96278.1"/>
    <property type="molecule type" value="Genomic_DNA"/>
</dbReference>
<evidence type="ECO:0000313" key="8">
    <source>
        <dbReference type="Proteomes" id="UP000249522"/>
    </source>
</evidence>
<evidence type="ECO:0000256" key="2">
    <source>
        <dbReference type="ARBA" id="ARBA00011971"/>
    </source>
</evidence>
<evidence type="ECO:0000256" key="4">
    <source>
        <dbReference type="ARBA" id="ARBA00022679"/>
    </source>
</evidence>
<dbReference type="Proteomes" id="UP000249522">
    <property type="component" value="Unassembled WGS sequence"/>
</dbReference>
<comment type="pathway">
    <text evidence="1 6">Pyrimidine metabolism; UMP biosynthesis via de novo pathway; UMP from orotate: step 1/2.</text>
</comment>
<evidence type="ECO:0000256" key="6">
    <source>
        <dbReference type="HAMAP-Rule" id="MF_01208"/>
    </source>
</evidence>
<evidence type="ECO:0000256" key="5">
    <source>
        <dbReference type="ARBA" id="ARBA00022975"/>
    </source>
</evidence>
<keyword evidence="6" id="KW-0460">Magnesium</keyword>
<dbReference type="PANTHER" id="PTHR19278:SF9">
    <property type="entry name" value="URIDINE 5'-MONOPHOSPHATE SYNTHASE"/>
    <property type="match status" value="1"/>
</dbReference>
<comment type="similarity">
    <text evidence="6">Belongs to the purine/pyrimidine phosphoribosyltransferase family. PyrE subfamily.</text>
</comment>